<evidence type="ECO:0000256" key="11">
    <source>
        <dbReference type="SAM" id="SignalP"/>
    </source>
</evidence>
<evidence type="ECO:0000256" key="8">
    <source>
        <dbReference type="ARBA" id="ARBA00023210"/>
    </source>
</evidence>
<organism evidence="13 14">
    <name type="scientific">Seminavis robusta</name>
    <dbReference type="NCBI Taxonomy" id="568900"/>
    <lineage>
        <taxon>Eukaryota</taxon>
        <taxon>Sar</taxon>
        <taxon>Stramenopiles</taxon>
        <taxon>Ochrophyta</taxon>
        <taxon>Bacillariophyta</taxon>
        <taxon>Bacillariophyceae</taxon>
        <taxon>Bacillariophycidae</taxon>
        <taxon>Naviculales</taxon>
        <taxon>Naviculaceae</taxon>
        <taxon>Seminavis</taxon>
    </lineage>
</organism>
<evidence type="ECO:0000256" key="4">
    <source>
        <dbReference type="ARBA" id="ARBA00022723"/>
    </source>
</evidence>
<evidence type="ECO:0000259" key="12">
    <source>
        <dbReference type="PROSITE" id="PS51706"/>
    </source>
</evidence>
<evidence type="ECO:0000313" key="14">
    <source>
        <dbReference type="Proteomes" id="UP001153069"/>
    </source>
</evidence>
<dbReference type="Gene3D" id="3.40.50.300">
    <property type="entry name" value="P-loop containing nucleotide triphosphate hydrolases"/>
    <property type="match status" value="1"/>
</dbReference>
<dbReference type="EMBL" id="CAICTM010000058">
    <property type="protein sequence ID" value="CAB9499383.1"/>
    <property type="molecule type" value="Genomic_DNA"/>
</dbReference>
<sequence length="572" mass="63716">MKVCWALLALLSATHGFVPSSTHNKPSVPSPLVLNVNVATNFILQEFERGEFFFPNAMSSDENNGREKAPRLSRPQRKALERAQKQQKQQKVQQKKKNAKHFKLHSQAVSSLTSQSTADDVLRAIKRAQNLHDAEDLQTIEKFLLEEVDETFAFGYRGSLLSRLAVAALHMNNHELARTAIDVRRVECRASMAPMESAAIIRGLLRVHNVTDALEVLADELSLPLEGTPLSDSANQERLKWRALALSSMASRHFFQGEPSLSVLACEKLAELGPMVRESGLTAKELDMPWSRLILGASQCESGRREGTKQEETIEVDLPCNLVYSVLNAMSTFPSDNSDEVYERVSNALVRRVVFLTGAIDMKGCPAADRGEAAFIGRSNVGKSSLINMVTNRKSLAYTSKRPGKTQQFNFFAVNDKPGREKEVKYGDVMPGSMDPDSFLITDLPGFGFAKVPEKQRKQWADFMSQYLAERNNLRVVFHLIDSRHGPTDEDKKIMNQVSENLPARVNYVVVLTKADKNIKGAPGKVSKDVMQSLRTAMNENGVGKRPVILSSSNTKLGRDDLWRYLRLAAEA</sequence>
<feature type="domain" description="EngB-type G" evidence="12">
    <location>
        <begin position="369"/>
        <end position="572"/>
    </location>
</feature>
<comment type="caution">
    <text evidence="13">The sequence shown here is derived from an EMBL/GenBank/DDBJ whole genome shotgun (WGS) entry which is preliminary data.</text>
</comment>
<feature type="chain" id="PRO_5040167964" evidence="11">
    <location>
        <begin position="17"/>
        <end position="572"/>
    </location>
</feature>
<keyword evidence="11" id="KW-0732">Signal</keyword>
<evidence type="ECO:0000256" key="5">
    <source>
        <dbReference type="ARBA" id="ARBA00022741"/>
    </source>
</evidence>
<evidence type="ECO:0000256" key="7">
    <source>
        <dbReference type="ARBA" id="ARBA00023134"/>
    </source>
</evidence>
<dbReference type="PANTHER" id="PTHR11649">
    <property type="entry name" value="MSS1/TRME-RELATED GTP-BINDING PROTEIN"/>
    <property type="match status" value="1"/>
</dbReference>
<dbReference type="InterPro" id="IPR030393">
    <property type="entry name" value="G_ENGB_dom"/>
</dbReference>
<dbReference type="InterPro" id="IPR027417">
    <property type="entry name" value="P-loop_NTPase"/>
</dbReference>
<keyword evidence="14" id="KW-1185">Reference proteome</keyword>
<dbReference type="SUPFAM" id="SSF52540">
    <property type="entry name" value="P-loop containing nucleoside triphosphate hydrolases"/>
    <property type="match status" value="1"/>
</dbReference>
<keyword evidence="5" id="KW-0547">Nucleotide-binding</keyword>
<keyword evidence="4" id="KW-0479">Metal-binding</keyword>
<reference evidence="13" key="1">
    <citation type="submission" date="2020-06" db="EMBL/GenBank/DDBJ databases">
        <authorList>
            <consortium name="Plant Systems Biology data submission"/>
        </authorList>
    </citation>
    <scope>NUCLEOTIDE SEQUENCE</scope>
    <source>
        <strain evidence="13">D6</strain>
    </source>
</reference>
<evidence type="ECO:0000256" key="3">
    <source>
        <dbReference type="ARBA" id="ARBA00022618"/>
    </source>
</evidence>
<dbReference type="Pfam" id="PF01926">
    <property type="entry name" value="MMR_HSR1"/>
    <property type="match status" value="1"/>
</dbReference>
<dbReference type="PANTHER" id="PTHR11649:SF13">
    <property type="entry name" value="ENGB-TYPE G DOMAIN-CONTAINING PROTEIN"/>
    <property type="match status" value="1"/>
</dbReference>
<feature type="compositionally biased region" description="Basic residues" evidence="10">
    <location>
        <begin position="93"/>
        <end position="104"/>
    </location>
</feature>
<dbReference type="Proteomes" id="UP001153069">
    <property type="component" value="Unassembled WGS sequence"/>
</dbReference>
<dbReference type="AlphaFoldDB" id="A0A9N8DAG1"/>
<keyword evidence="6" id="KW-0460">Magnesium</keyword>
<keyword evidence="8" id="KW-0717">Septation</keyword>
<keyword evidence="7" id="KW-0342">GTP-binding</keyword>
<evidence type="ECO:0000256" key="9">
    <source>
        <dbReference type="ARBA" id="ARBA00023306"/>
    </source>
</evidence>
<feature type="signal peptide" evidence="11">
    <location>
        <begin position="1"/>
        <end position="16"/>
    </location>
</feature>
<dbReference type="OrthoDB" id="391988at2759"/>
<comment type="cofactor">
    <cofactor evidence="1">
        <name>Mg(2+)</name>
        <dbReference type="ChEBI" id="CHEBI:18420"/>
    </cofactor>
</comment>
<feature type="region of interest" description="Disordered" evidence="10">
    <location>
        <begin position="58"/>
        <end position="106"/>
    </location>
</feature>
<evidence type="ECO:0000256" key="2">
    <source>
        <dbReference type="ARBA" id="ARBA00009638"/>
    </source>
</evidence>
<evidence type="ECO:0000256" key="6">
    <source>
        <dbReference type="ARBA" id="ARBA00022842"/>
    </source>
</evidence>
<dbReference type="InterPro" id="IPR006073">
    <property type="entry name" value="GTP-bd"/>
</dbReference>
<dbReference type="InterPro" id="IPR019987">
    <property type="entry name" value="GTP-bd_ribosome_bio_YsxC"/>
</dbReference>
<protein>
    <submittedName>
        <fullName evidence="13">GTP-binding protein EngB</fullName>
    </submittedName>
</protein>
<keyword evidence="9" id="KW-0131">Cell cycle</keyword>
<proteinExistence type="inferred from homology"/>
<evidence type="ECO:0000256" key="10">
    <source>
        <dbReference type="SAM" id="MobiDB-lite"/>
    </source>
</evidence>
<evidence type="ECO:0000256" key="1">
    <source>
        <dbReference type="ARBA" id="ARBA00001946"/>
    </source>
</evidence>
<name>A0A9N8DAG1_9STRA</name>
<dbReference type="CDD" id="cd01876">
    <property type="entry name" value="YihA_EngB"/>
    <property type="match status" value="1"/>
</dbReference>
<keyword evidence="3" id="KW-0132">Cell division</keyword>
<accession>A0A9N8DAG1</accession>
<dbReference type="GO" id="GO:0046872">
    <property type="term" value="F:metal ion binding"/>
    <property type="evidence" value="ECO:0007669"/>
    <property type="project" value="UniProtKB-KW"/>
</dbReference>
<comment type="similarity">
    <text evidence="2">Belongs to the TRAFAC class TrmE-Era-EngA-EngB-Septin-like GTPase superfamily. EngB GTPase family.</text>
</comment>
<gene>
    <name evidence="13" type="ORF">SEMRO_59_G034370.1</name>
</gene>
<dbReference type="GO" id="GO:0005525">
    <property type="term" value="F:GTP binding"/>
    <property type="evidence" value="ECO:0007669"/>
    <property type="project" value="UniProtKB-KW"/>
</dbReference>
<dbReference type="GO" id="GO:0051301">
    <property type="term" value="P:cell division"/>
    <property type="evidence" value="ECO:0007669"/>
    <property type="project" value="UniProtKB-KW"/>
</dbReference>
<evidence type="ECO:0000313" key="13">
    <source>
        <dbReference type="EMBL" id="CAB9499383.1"/>
    </source>
</evidence>
<dbReference type="HAMAP" id="MF_00321">
    <property type="entry name" value="GTPase_EngB"/>
    <property type="match status" value="1"/>
</dbReference>
<dbReference type="PROSITE" id="PS51706">
    <property type="entry name" value="G_ENGB"/>
    <property type="match status" value="1"/>
</dbReference>
<dbReference type="NCBIfam" id="TIGR03598">
    <property type="entry name" value="GTPase_YsxC"/>
    <property type="match status" value="1"/>
</dbReference>